<evidence type="ECO:0000256" key="4">
    <source>
        <dbReference type="ARBA" id="ARBA00022692"/>
    </source>
</evidence>
<keyword evidence="2" id="KW-0813">Transport</keyword>
<feature type="transmembrane region" description="Helical" evidence="8">
    <location>
        <begin position="47"/>
        <end position="65"/>
    </location>
</feature>
<protein>
    <submittedName>
        <fullName evidence="9">Potassium transporter TrkG</fullName>
    </submittedName>
</protein>
<evidence type="ECO:0000313" key="9">
    <source>
        <dbReference type="EMBL" id="MFC6591574.1"/>
    </source>
</evidence>
<evidence type="ECO:0000256" key="6">
    <source>
        <dbReference type="ARBA" id="ARBA00023065"/>
    </source>
</evidence>
<evidence type="ECO:0000313" key="10">
    <source>
        <dbReference type="Proteomes" id="UP001596297"/>
    </source>
</evidence>
<dbReference type="InterPro" id="IPR003445">
    <property type="entry name" value="Cat_transpt"/>
</dbReference>
<accession>A0ABW1YFB5</accession>
<feature type="transmembrane region" description="Helical" evidence="8">
    <location>
        <begin position="234"/>
        <end position="253"/>
    </location>
</feature>
<evidence type="ECO:0000256" key="7">
    <source>
        <dbReference type="ARBA" id="ARBA00023136"/>
    </source>
</evidence>
<dbReference type="EMBL" id="JBHSWD010000001">
    <property type="protein sequence ID" value="MFC6591574.1"/>
    <property type="molecule type" value="Genomic_DNA"/>
</dbReference>
<evidence type="ECO:0000256" key="2">
    <source>
        <dbReference type="ARBA" id="ARBA00022448"/>
    </source>
</evidence>
<keyword evidence="5 8" id="KW-1133">Transmembrane helix</keyword>
<sequence>MPVRRSHLDRFSPPQLIALSFAAAILLGALALWSPLTHEPGKSIDFIDALFMATSALCVTGLAVTDPGTTFNLAGELTMLLLIQVGGLGIITFGVLFALLQRRRVSVSERLRLAQQVNAVSGDVAGVVPFIRNIFLATFLIEALGALTLALRFVPEFGLERGAYLSIFHSVSAFNNAGFSLFPNNLMNYAGDALVSLTLAALFILGGMGVLAQLNVLAHWRAPRKNRLMTHTKMVLLVMLGLILIGFVGVLLLEWNNPATLGPLPLGEKLVAAFFRA</sequence>
<organism evidence="9 10">
    <name type="scientific">Deinococcus lacus</name>
    <dbReference type="NCBI Taxonomy" id="392561"/>
    <lineage>
        <taxon>Bacteria</taxon>
        <taxon>Thermotogati</taxon>
        <taxon>Deinococcota</taxon>
        <taxon>Deinococci</taxon>
        <taxon>Deinococcales</taxon>
        <taxon>Deinococcaceae</taxon>
        <taxon>Deinococcus</taxon>
    </lineage>
</organism>
<dbReference type="PANTHER" id="PTHR32024">
    <property type="entry name" value="TRK SYSTEM POTASSIUM UPTAKE PROTEIN TRKG-RELATED"/>
    <property type="match status" value="1"/>
</dbReference>
<dbReference type="PANTHER" id="PTHR32024:SF1">
    <property type="entry name" value="KTR SYSTEM POTASSIUM UPTAKE PROTEIN B"/>
    <property type="match status" value="1"/>
</dbReference>
<dbReference type="RefSeq" id="WP_380082577.1">
    <property type="nucleotide sequence ID" value="NZ_JBHSWD010000001.1"/>
</dbReference>
<reference evidence="10" key="1">
    <citation type="journal article" date="2019" name="Int. J. Syst. Evol. Microbiol.">
        <title>The Global Catalogue of Microorganisms (GCM) 10K type strain sequencing project: providing services to taxonomists for standard genome sequencing and annotation.</title>
        <authorList>
            <consortium name="The Broad Institute Genomics Platform"/>
            <consortium name="The Broad Institute Genome Sequencing Center for Infectious Disease"/>
            <person name="Wu L."/>
            <person name="Ma J."/>
        </authorList>
    </citation>
    <scope>NUCLEOTIDE SEQUENCE [LARGE SCALE GENOMIC DNA]</scope>
    <source>
        <strain evidence="10">CGMCC 1.15772</strain>
    </source>
</reference>
<dbReference type="Pfam" id="PF02386">
    <property type="entry name" value="TrkH"/>
    <property type="match status" value="1"/>
</dbReference>
<evidence type="ECO:0000256" key="3">
    <source>
        <dbReference type="ARBA" id="ARBA00022475"/>
    </source>
</evidence>
<proteinExistence type="predicted"/>
<feature type="transmembrane region" description="Helical" evidence="8">
    <location>
        <begin position="77"/>
        <end position="100"/>
    </location>
</feature>
<keyword evidence="3" id="KW-1003">Cell membrane</keyword>
<keyword evidence="10" id="KW-1185">Reference proteome</keyword>
<dbReference type="Proteomes" id="UP001596297">
    <property type="component" value="Unassembled WGS sequence"/>
</dbReference>
<comment type="subcellular location">
    <subcellularLocation>
        <location evidence="1">Cell membrane</location>
        <topology evidence="1">Multi-pass membrane protein</topology>
    </subcellularLocation>
</comment>
<evidence type="ECO:0000256" key="5">
    <source>
        <dbReference type="ARBA" id="ARBA00022989"/>
    </source>
</evidence>
<keyword evidence="7 8" id="KW-0472">Membrane</keyword>
<feature type="transmembrane region" description="Helical" evidence="8">
    <location>
        <begin position="194"/>
        <end position="214"/>
    </location>
</feature>
<evidence type="ECO:0000256" key="8">
    <source>
        <dbReference type="SAM" id="Phobius"/>
    </source>
</evidence>
<gene>
    <name evidence="9" type="ORF">ACFP81_05795</name>
</gene>
<feature type="transmembrane region" description="Helical" evidence="8">
    <location>
        <begin position="130"/>
        <end position="151"/>
    </location>
</feature>
<comment type="caution">
    <text evidence="9">The sequence shown here is derived from an EMBL/GenBank/DDBJ whole genome shotgun (WGS) entry which is preliminary data.</text>
</comment>
<evidence type="ECO:0000256" key="1">
    <source>
        <dbReference type="ARBA" id="ARBA00004651"/>
    </source>
</evidence>
<keyword evidence="4 8" id="KW-0812">Transmembrane</keyword>
<name>A0ABW1YFB5_9DEIO</name>
<keyword evidence="6" id="KW-0406">Ion transport</keyword>